<keyword evidence="3" id="KW-1185">Reference proteome</keyword>
<accession>A0A255IEB4</accession>
<reference evidence="1 4" key="2">
    <citation type="submission" date="2018-05" db="EMBL/GenBank/DDBJ databases">
        <title>Genomic Encyclopedia of Type Strains, Phase IV (KMG-IV): sequencing the most valuable type-strain genomes for metagenomic binning, comparative biology and taxonomic classification.</title>
        <authorList>
            <person name="Goeker M."/>
        </authorList>
    </citation>
    <scope>NUCLEOTIDE SEQUENCE [LARGE SCALE GENOMIC DNA]</scope>
    <source>
        <strain evidence="1 4">DSM 28816</strain>
    </source>
</reference>
<dbReference type="OrthoDB" id="9792639at2"/>
<dbReference type="EMBL" id="NOKA02000004">
    <property type="protein sequence ID" value="RDY32420.1"/>
    <property type="molecule type" value="Genomic_DNA"/>
</dbReference>
<evidence type="ECO:0000313" key="3">
    <source>
        <dbReference type="Proteomes" id="UP000216411"/>
    </source>
</evidence>
<comment type="caution">
    <text evidence="1">The sequence shown here is derived from an EMBL/GenBank/DDBJ whole genome shotgun (WGS) entry which is preliminary data.</text>
</comment>
<proteinExistence type="predicted"/>
<organism evidence="1 4">
    <name type="scientific">Lachnotalea glycerini</name>
    <dbReference type="NCBI Taxonomy" id="1763509"/>
    <lineage>
        <taxon>Bacteria</taxon>
        <taxon>Bacillati</taxon>
        <taxon>Bacillota</taxon>
        <taxon>Clostridia</taxon>
        <taxon>Lachnospirales</taxon>
        <taxon>Lachnospiraceae</taxon>
        <taxon>Lachnotalea</taxon>
    </lineage>
</organism>
<name>A0A255IEB4_9FIRM</name>
<evidence type="ECO:0000313" key="1">
    <source>
        <dbReference type="EMBL" id="PXV89386.1"/>
    </source>
</evidence>
<evidence type="ECO:0000313" key="2">
    <source>
        <dbReference type="EMBL" id="RDY32420.1"/>
    </source>
</evidence>
<evidence type="ECO:0000313" key="4">
    <source>
        <dbReference type="Proteomes" id="UP000247523"/>
    </source>
</evidence>
<dbReference type="RefSeq" id="WP_094377697.1">
    <property type="nucleotide sequence ID" value="NZ_NOKA02000004.1"/>
</dbReference>
<dbReference type="EMBL" id="QICS01000006">
    <property type="protein sequence ID" value="PXV89386.1"/>
    <property type="molecule type" value="Genomic_DNA"/>
</dbReference>
<reference evidence="2" key="3">
    <citation type="submission" date="2018-07" db="EMBL/GenBank/DDBJ databases">
        <authorList>
            <person name="Quirk P.G."/>
            <person name="Krulwich T.A."/>
        </authorList>
    </citation>
    <scope>NUCLEOTIDE SEQUENCE</scope>
    <source>
        <strain evidence="2">CCRI-19302</strain>
    </source>
</reference>
<dbReference type="Proteomes" id="UP000247523">
    <property type="component" value="Unassembled WGS sequence"/>
</dbReference>
<reference evidence="2 3" key="1">
    <citation type="journal article" date="2017" name="Genome Announc.">
        <title>Draft Genome Sequence of a Sporulating and Motile Strain of Lachnotalea glycerini Isolated from Water in Quebec City, Canada.</title>
        <authorList>
            <person name="Maheux A.F."/>
            <person name="Boudreau D.K."/>
            <person name="Berube E."/>
            <person name="Boissinot M."/>
            <person name="Raymond F."/>
            <person name="Brodeur S."/>
            <person name="Corbeil J."/>
            <person name="Isabel S."/>
            <person name="Omar R.F."/>
            <person name="Bergeron M.G."/>
        </authorList>
    </citation>
    <scope>NUCLEOTIDE SEQUENCE [LARGE SCALE GENOMIC DNA]</scope>
    <source>
        <strain evidence="2 3">CCRI-19302</strain>
    </source>
</reference>
<gene>
    <name evidence="1" type="ORF">C8E03_10634</name>
    <name evidence="2" type="ORF">CG710_005430</name>
</gene>
<evidence type="ECO:0008006" key="5">
    <source>
        <dbReference type="Google" id="ProtNLM"/>
    </source>
</evidence>
<dbReference type="AlphaFoldDB" id="A0A255IEB4"/>
<dbReference type="Proteomes" id="UP000216411">
    <property type="component" value="Unassembled WGS sequence"/>
</dbReference>
<sequence length="143" mass="16380">MITSSDRQLLQETYKNSKKGMDTINMLLNKVYDDNLNYDMNLQLQKYREINAKASDRLIESGVMLENSAVDKFKMWSSIQANTIFNTSTKHIADMMIRENSVGMTGIMSTLMESDNATDKSVELANELVTFEDNSIKKLKNYL</sequence>
<protein>
    <recommendedName>
        <fullName evidence="5">DUF2383 domain-containing protein</fullName>
    </recommendedName>
</protein>